<feature type="compositionally biased region" description="Polar residues" evidence="3">
    <location>
        <begin position="137"/>
        <end position="147"/>
    </location>
</feature>
<dbReference type="SMART" id="SM00398">
    <property type="entry name" value="HMG"/>
    <property type="match status" value="1"/>
</dbReference>
<feature type="DNA-binding region" description="HMG box" evidence="2">
    <location>
        <begin position="29"/>
        <end position="106"/>
    </location>
</feature>
<feature type="region of interest" description="Disordered" evidence="3">
    <location>
        <begin position="106"/>
        <end position="181"/>
    </location>
</feature>
<dbReference type="GO" id="GO:0005634">
    <property type="term" value="C:nucleus"/>
    <property type="evidence" value="ECO:0007669"/>
    <property type="project" value="UniProtKB-UniRule"/>
</dbReference>
<feature type="region of interest" description="Disordered" evidence="3">
    <location>
        <begin position="349"/>
        <end position="369"/>
    </location>
</feature>
<keyword evidence="6" id="KW-1185">Reference proteome</keyword>
<dbReference type="Pfam" id="PF00505">
    <property type="entry name" value="HMG_box"/>
    <property type="match status" value="1"/>
</dbReference>
<feature type="domain" description="HMG box" evidence="4">
    <location>
        <begin position="29"/>
        <end position="106"/>
    </location>
</feature>
<dbReference type="Proteomes" id="UP000198406">
    <property type="component" value="Unassembled WGS sequence"/>
</dbReference>
<dbReference type="GO" id="GO:0003677">
    <property type="term" value="F:DNA binding"/>
    <property type="evidence" value="ECO:0007669"/>
    <property type="project" value="UniProtKB-UniRule"/>
</dbReference>
<feature type="compositionally biased region" description="Polar residues" evidence="3">
    <location>
        <begin position="161"/>
        <end position="179"/>
    </location>
</feature>
<evidence type="ECO:0000256" key="1">
    <source>
        <dbReference type="ARBA" id="ARBA00023125"/>
    </source>
</evidence>
<evidence type="ECO:0000313" key="5">
    <source>
        <dbReference type="EMBL" id="GAX27538.1"/>
    </source>
</evidence>
<feature type="compositionally biased region" description="Basic and acidic residues" evidence="3">
    <location>
        <begin position="121"/>
        <end position="131"/>
    </location>
</feature>
<dbReference type="EMBL" id="BDSP01000259">
    <property type="protein sequence ID" value="GAX27538.1"/>
    <property type="molecule type" value="Genomic_DNA"/>
</dbReference>
<protein>
    <recommendedName>
        <fullName evidence="4">HMG box domain-containing protein</fullName>
    </recommendedName>
</protein>
<dbReference type="PROSITE" id="PS50118">
    <property type="entry name" value="HMG_BOX_2"/>
    <property type="match status" value="1"/>
</dbReference>
<sequence length="445" mass="49192">MSDRKPSPVDDGRPKTKRRKQEESAPEKPKRPLSAYNLFFREERTRYLEERAARKVQDPSGKSPFLAMSAEISKRWMSLPLDQRQKYNVMAEEETMKYHEKVDAYKAKQRGFGSPELNQSEQERPQPEAKHGAPPILSSQPSQASSYGTGGPASSPRPSMIPNSMLSPQRLSGTSTNAYASPDREDNILLQRMLQQQLESTSGLQASLQQQLLQQLSSIPVNVGVDLAALHRHASRDAAVPQDDTAQLRALLEMQERIRRQQITDMLEQELHRRTLLLSQLASLAQNPLLQRQAQAISFLPPSGTDISNSFLSQASLLSRGADQLLPQQIEQRDASAALHERLFMGEAKESSPFRPIRNQGGASTAGSSLASSDDLLLRMLLANQMQQGSAFSPHIPLSRGIQSSLSQQNTLHGESQLIATLTQGLRAPHADDDPQDSSNPSSPS</sequence>
<accession>A0A1Z5KNM9</accession>
<feature type="compositionally biased region" description="Basic and acidic residues" evidence="3">
    <location>
        <begin position="1"/>
        <end position="30"/>
    </location>
</feature>
<organism evidence="5 6">
    <name type="scientific">Fistulifera solaris</name>
    <name type="common">Oleaginous diatom</name>
    <dbReference type="NCBI Taxonomy" id="1519565"/>
    <lineage>
        <taxon>Eukaryota</taxon>
        <taxon>Sar</taxon>
        <taxon>Stramenopiles</taxon>
        <taxon>Ochrophyta</taxon>
        <taxon>Bacillariophyta</taxon>
        <taxon>Bacillariophyceae</taxon>
        <taxon>Bacillariophycidae</taxon>
        <taxon>Naviculales</taxon>
        <taxon>Naviculaceae</taxon>
        <taxon>Fistulifera</taxon>
    </lineage>
</organism>
<reference evidence="5 6" key="1">
    <citation type="journal article" date="2015" name="Plant Cell">
        <title>Oil accumulation by the oleaginous diatom Fistulifera solaris as revealed by the genome and transcriptome.</title>
        <authorList>
            <person name="Tanaka T."/>
            <person name="Maeda Y."/>
            <person name="Veluchamy A."/>
            <person name="Tanaka M."/>
            <person name="Abida H."/>
            <person name="Marechal E."/>
            <person name="Bowler C."/>
            <person name="Muto M."/>
            <person name="Sunaga Y."/>
            <person name="Tanaka M."/>
            <person name="Yoshino T."/>
            <person name="Taniguchi T."/>
            <person name="Fukuda Y."/>
            <person name="Nemoto M."/>
            <person name="Matsumoto M."/>
            <person name="Wong P.S."/>
            <person name="Aburatani S."/>
            <person name="Fujibuchi W."/>
        </authorList>
    </citation>
    <scope>NUCLEOTIDE SEQUENCE [LARGE SCALE GENOMIC DNA]</scope>
    <source>
        <strain evidence="5 6">JPCC DA0580</strain>
    </source>
</reference>
<proteinExistence type="predicted"/>
<dbReference type="Gene3D" id="1.10.30.10">
    <property type="entry name" value="High mobility group box domain"/>
    <property type="match status" value="1"/>
</dbReference>
<feature type="region of interest" description="Disordered" evidence="3">
    <location>
        <begin position="1"/>
        <end position="34"/>
    </location>
</feature>
<dbReference type="InterPro" id="IPR036910">
    <property type="entry name" value="HMG_box_dom_sf"/>
</dbReference>
<dbReference type="InterPro" id="IPR050342">
    <property type="entry name" value="HMGB"/>
</dbReference>
<dbReference type="InParanoid" id="A0A1Z5KNM9"/>
<evidence type="ECO:0000313" key="6">
    <source>
        <dbReference type="Proteomes" id="UP000198406"/>
    </source>
</evidence>
<evidence type="ECO:0000256" key="2">
    <source>
        <dbReference type="PROSITE-ProRule" id="PRU00267"/>
    </source>
</evidence>
<name>A0A1Z5KNM9_FISSO</name>
<dbReference type="PANTHER" id="PTHR48112:SF15">
    <property type="entry name" value="HMG BOX DOMAIN-CONTAINING PROTEIN"/>
    <property type="match status" value="1"/>
</dbReference>
<feature type="region of interest" description="Disordered" evidence="3">
    <location>
        <begin position="424"/>
        <end position="445"/>
    </location>
</feature>
<dbReference type="PANTHER" id="PTHR48112">
    <property type="entry name" value="HIGH MOBILITY GROUP PROTEIN DSP1"/>
    <property type="match status" value="1"/>
</dbReference>
<dbReference type="OrthoDB" id="49060at2759"/>
<keyword evidence="2" id="KW-0539">Nucleus</keyword>
<dbReference type="InterPro" id="IPR009071">
    <property type="entry name" value="HMG_box_dom"/>
</dbReference>
<evidence type="ECO:0000256" key="3">
    <source>
        <dbReference type="SAM" id="MobiDB-lite"/>
    </source>
</evidence>
<comment type="caution">
    <text evidence="5">The sequence shown here is derived from an EMBL/GenBank/DDBJ whole genome shotgun (WGS) entry which is preliminary data.</text>
</comment>
<evidence type="ECO:0000259" key="4">
    <source>
        <dbReference type="PROSITE" id="PS50118"/>
    </source>
</evidence>
<dbReference type="AlphaFoldDB" id="A0A1Z5KNM9"/>
<gene>
    <name evidence="5" type="ORF">FisN_13Hh379</name>
</gene>
<dbReference type="SUPFAM" id="SSF47095">
    <property type="entry name" value="HMG-box"/>
    <property type="match status" value="1"/>
</dbReference>
<keyword evidence="1 2" id="KW-0238">DNA-binding</keyword>